<protein>
    <recommendedName>
        <fullName evidence="4">DUF192 domain-containing protein</fullName>
    </recommendedName>
</protein>
<dbReference type="PROSITE" id="PS51257">
    <property type="entry name" value="PROKAR_LIPOPROTEIN"/>
    <property type="match status" value="1"/>
</dbReference>
<dbReference type="PANTHER" id="PTHR37953:SF1">
    <property type="entry name" value="UPF0127 PROTEIN MJ1496"/>
    <property type="match status" value="1"/>
</dbReference>
<sequence>MRKLLSAVAVALALVGCGAQPAADARETGASASALVPLTIQTAKGARRYSVEVARTPAEQERGLMFRTEMPADQGMIFPMDPPRPATFWMKNTVLSLDLIFIRADGTIARIAERAMPYSLDLIDSGEPVAAVLELNGGTAATDGIAEGDKVSWPR</sequence>
<evidence type="ECO:0000256" key="1">
    <source>
        <dbReference type="SAM" id="SignalP"/>
    </source>
</evidence>
<comment type="caution">
    <text evidence="2">The sequence shown here is derived from an EMBL/GenBank/DDBJ whole genome shotgun (WGS) entry which is preliminary data.</text>
</comment>
<evidence type="ECO:0000313" key="2">
    <source>
        <dbReference type="EMBL" id="PTQ09397.1"/>
    </source>
</evidence>
<dbReference type="Gene3D" id="2.60.120.1140">
    <property type="entry name" value="Protein of unknown function DUF192"/>
    <property type="match status" value="1"/>
</dbReference>
<feature type="chain" id="PRO_5015523725" description="DUF192 domain-containing protein" evidence="1">
    <location>
        <begin position="23"/>
        <end position="155"/>
    </location>
</feature>
<name>A0A2T5FVD0_9SPHN</name>
<dbReference type="AlphaFoldDB" id="A0A2T5FVD0"/>
<keyword evidence="3" id="KW-1185">Reference proteome</keyword>
<dbReference type="RefSeq" id="WP_107968865.1">
    <property type="nucleotide sequence ID" value="NZ_NWBU01000011.1"/>
</dbReference>
<dbReference type="PANTHER" id="PTHR37953">
    <property type="entry name" value="UPF0127 PROTEIN MJ1496"/>
    <property type="match status" value="1"/>
</dbReference>
<dbReference type="Proteomes" id="UP000244162">
    <property type="component" value="Unassembled WGS sequence"/>
</dbReference>
<dbReference type="Pfam" id="PF02643">
    <property type="entry name" value="DUF192"/>
    <property type="match status" value="1"/>
</dbReference>
<feature type="signal peptide" evidence="1">
    <location>
        <begin position="1"/>
        <end position="22"/>
    </location>
</feature>
<organism evidence="2 3">
    <name type="scientific">Sphingomonas oleivorans</name>
    <dbReference type="NCBI Taxonomy" id="1735121"/>
    <lineage>
        <taxon>Bacteria</taxon>
        <taxon>Pseudomonadati</taxon>
        <taxon>Pseudomonadota</taxon>
        <taxon>Alphaproteobacteria</taxon>
        <taxon>Sphingomonadales</taxon>
        <taxon>Sphingomonadaceae</taxon>
        <taxon>Sphingomonas</taxon>
    </lineage>
</organism>
<reference evidence="2 3" key="1">
    <citation type="submission" date="2017-09" db="EMBL/GenBank/DDBJ databases">
        <title>Sphingomonas panjinensis sp.nov., isolated from oil-contaminated soil.</title>
        <authorList>
            <person name="Wang L."/>
            <person name="Chen L."/>
        </authorList>
    </citation>
    <scope>NUCLEOTIDE SEQUENCE [LARGE SCALE GENOMIC DNA]</scope>
    <source>
        <strain evidence="2 3">FW-11</strain>
    </source>
</reference>
<dbReference type="EMBL" id="NWBU01000011">
    <property type="protein sequence ID" value="PTQ09397.1"/>
    <property type="molecule type" value="Genomic_DNA"/>
</dbReference>
<proteinExistence type="predicted"/>
<gene>
    <name evidence="2" type="ORF">CLG96_14415</name>
</gene>
<keyword evidence="1" id="KW-0732">Signal</keyword>
<evidence type="ECO:0000313" key="3">
    <source>
        <dbReference type="Proteomes" id="UP000244162"/>
    </source>
</evidence>
<dbReference type="OrthoDB" id="9808290at2"/>
<accession>A0A2T5FVD0</accession>
<evidence type="ECO:0008006" key="4">
    <source>
        <dbReference type="Google" id="ProtNLM"/>
    </source>
</evidence>
<dbReference type="InterPro" id="IPR003795">
    <property type="entry name" value="DUF192"/>
</dbReference>
<dbReference type="InterPro" id="IPR038695">
    <property type="entry name" value="Saro_0823-like_sf"/>
</dbReference>